<keyword evidence="4" id="KW-0068">Autocatalytic cleavage</keyword>
<keyword evidence="2" id="KW-0645">Protease</keyword>
<comment type="catalytic activity">
    <reaction evidence="5">
        <text>N(4)-(beta-N-acetyl-D-glucosaminyl)-L-asparagine + H2O = N-acetyl-beta-D-glucosaminylamine + L-aspartate + H(+)</text>
        <dbReference type="Rhea" id="RHEA:11544"/>
        <dbReference type="ChEBI" id="CHEBI:15377"/>
        <dbReference type="ChEBI" id="CHEBI:15378"/>
        <dbReference type="ChEBI" id="CHEBI:15947"/>
        <dbReference type="ChEBI" id="CHEBI:29991"/>
        <dbReference type="ChEBI" id="CHEBI:58080"/>
        <dbReference type="EC" id="3.5.1.26"/>
    </reaction>
</comment>
<evidence type="ECO:0000256" key="6">
    <source>
        <dbReference type="ARBA" id="ARBA00053295"/>
    </source>
</evidence>
<organism evidence="14 15">
    <name type="scientific">Pararge aegeria aegeria</name>
    <dbReference type="NCBI Taxonomy" id="348720"/>
    <lineage>
        <taxon>Eukaryota</taxon>
        <taxon>Metazoa</taxon>
        <taxon>Ecdysozoa</taxon>
        <taxon>Arthropoda</taxon>
        <taxon>Hexapoda</taxon>
        <taxon>Insecta</taxon>
        <taxon>Pterygota</taxon>
        <taxon>Neoptera</taxon>
        <taxon>Endopterygota</taxon>
        <taxon>Lepidoptera</taxon>
        <taxon>Glossata</taxon>
        <taxon>Ditrysia</taxon>
        <taxon>Papilionoidea</taxon>
        <taxon>Nymphalidae</taxon>
        <taxon>Satyrinae</taxon>
        <taxon>Satyrini</taxon>
        <taxon>Parargina</taxon>
        <taxon>Pararge</taxon>
    </lineage>
</organism>
<dbReference type="GO" id="GO:0003948">
    <property type="term" value="F:N4-(beta-N-acetylglucosaminyl)-L-asparaginase activity"/>
    <property type="evidence" value="ECO:0007669"/>
    <property type="project" value="UniProtKB-EC"/>
</dbReference>
<dbReference type="Proteomes" id="UP000838756">
    <property type="component" value="Unassembled WGS sequence"/>
</dbReference>
<evidence type="ECO:0000256" key="12">
    <source>
        <dbReference type="PIRSR" id="PIRSR600246-2"/>
    </source>
</evidence>
<name>A0A8S4RHR5_9NEOP</name>
<dbReference type="CDD" id="cd04513">
    <property type="entry name" value="Glycosylasparaginase"/>
    <property type="match status" value="1"/>
</dbReference>
<evidence type="ECO:0000256" key="8">
    <source>
        <dbReference type="ARBA" id="ARBA00078726"/>
    </source>
</evidence>
<evidence type="ECO:0000313" key="15">
    <source>
        <dbReference type="Proteomes" id="UP000838756"/>
    </source>
</evidence>
<protein>
    <recommendedName>
        <fullName evidence="7">N(4)-(beta-N-acetylglucosaminyl)-L-asparaginase</fullName>
        <ecNumber evidence="7">3.5.1.26</ecNumber>
    </recommendedName>
    <alternativeName>
        <fullName evidence="9">Aspartylglucosaminidase</fullName>
    </alternativeName>
    <alternativeName>
        <fullName evidence="8">Glycosylasparaginase</fullName>
    </alternativeName>
    <alternativeName>
        <fullName evidence="10">N4-(N-acetyl-beta-glucosaminyl)-L-asparagine amidase</fullName>
    </alternativeName>
</protein>
<dbReference type="InterPro" id="IPR000246">
    <property type="entry name" value="Peptidase_T2"/>
</dbReference>
<comment type="similarity">
    <text evidence="1">Belongs to the Ntn-hydrolase family.</text>
</comment>
<dbReference type="OrthoDB" id="188713at2759"/>
<comment type="function">
    <text evidence="6">Cleaves the GlcNAc-Asn bond which joins oligosaccharides to the peptide of asparagine-linked glycoproteins.</text>
</comment>
<dbReference type="AlphaFoldDB" id="A0A8S4RHR5"/>
<evidence type="ECO:0000256" key="3">
    <source>
        <dbReference type="ARBA" id="ARBA00022801"/>
    </source>
</evidence>
<accession>A0A8S4RHR5</accession>
<evidence type="ECO:0000256" key="2">
    <source>
        <dbReference type="ARBA" id="ARBA00022670"/>
    </source>
</evidence>
<dbReference type="Pfam" id="PF01112">
    <property type="entry name" value="Asparaginase_2"/>
    <property type="match status" value="1"/>
</dbReference>
<dbReference type="SUPFAM" id="SSF56235">
    <property type="entry name" value="N-terminal nucleophile aminohydrolases (Ntn hydrolases)"/>
    <property type="match status" value="1"/>
</dbReference>
<evidence type="ECO:0000256" key="4">
    <source>
        <dbReference type="ARBA" id="ARBA00022813"/>
    </source>
</evidence>
<feature type="binding site" evidence="12">
    <location>
        <begin position="322"/>
        <end position="325"/>
    </location>
    <ligand>
        <name>substrate</name>
    </ligand>
</feature>
<dbReference type="InterPro" id="IPR029055">
    <property type="entry name" value="Ntn_hydrolases_N"/>
</dbReference>
<reference evidence="14" key="1">
    <citation type="submission" date="2022-03" db="EMBL/GenBank/DDBJ databases">
        <authorList>
            <person name="Lindestad O."/>
        </authorList>
    </citation>
    <scope>NUCLEOTIDE SEQUENCE</scope>
</reference>
<dbReference type="PANTHER" id="PTHR10188:SF6">
    <property type="entry name" value="N(4)-(BETA-N-ACETYLGLUCOSAMINYL)-L-ASPARAGINASE"/>
    <property type="match status" value="1"/>
</dbReference>
<dbReference type="EMBL" id="CAKXAJ010025186">
    <property type="protein sequence ID" value="CAH2236164.1"/>
    <property type="molecule type" value="Genomic_DNA"/>
</dbReference>
<evidence type="ECO:0000256" key="13">
    <source>
        <dbReference type="PIRSR" id="PIRSR600246-3"/>
    </source>
</evidence>
<evidence type="ECO:0000256" key="10">
    <source>
        <dbReference type="ARBA" id="ARBA00080645"/>
    </source>
</evidence>
<keyword evidence="3" id="KW-0378">Hydrolase</keyword>
<sequence length="437" mass="48233">MVKSQYTKNDNEVRKTLIETYFPGCKIVDKPEWLNENISAPTDADCQAVLKALAKYTTSTKILLDYHNALQTLTKLHKVTLRWMNGNMGNDAADELARLAKSAVFVSSEHNTPIVISTWNFVNSTITAWNILKQGGYSLDAIEKGTSICEEQQCDGTVGYGGSPDEESETTLDALVMDGRTMNVGAVAALRRVKHAASVARHVLEHTRHSILVGELATQFAVQMGFHEETLTTSNSKRMWLKWFYRDHCQPNYWMGVTPDPSRFCGPYSKIDNLVHKNYDWPPMIKFDRFNHDTIGMIAIDKKGDIAAGTSTNGAKFKIPGRVGDSPIPGSGAYADNSVGGATATGDGDVMLRFLPSFLAVEEMRRGASPAEAARTAINRIATHFPDFMGAVIALNMDGEYGAACHGMEDEPFPFVVQDVTMQKYKIETVNCSWPLN</sequence>
<dbReference type="EC" id="3.5.1.26" evidence="7"/>
<evidence type="ECO:0000256" key="7">
    <source>
        <dbReference type="ARBA" id="ARBA00066729"/>
    </source>
</evidence>
<evidence type="ECO:0000256" key="9">
    <source>
        <dbReference type="ARBA" id="ARBA00079301"/>
    </source>
</evidence>
<dbReference type="SUPFAM" id="SSF53098">
    <property type="entry name" value="Ribonuclease H-like"/>
    <property type="match status" value="1"/>
</dbReference>
<evidence type="ECO:0000256" key="5">
    <source>
        <dbReference type="ARBA" id="ARBA00050421"/>
    </source>
</evidence>
<evidence type="ECO:0000256" key="1">
    <source>
        <dbReference type="ARBA" id="ARBA00010872"/>
    </source>
</evidence>
<dbReference type="GO" id="GO:0005764">
    <property type="term" value="C:lysosome"/>
    <property type="evidence" value="ECO:0007669"/>
    <property type="project" value="TreeGrafter"/>
</dbReference>
<proteinExistence type="inferred from homology"/>
<feature type="binding site" evidence="12">
    <location>
        <begin position="345"/>
        <end position="348"/>
    </location>
    <ligand>
        <name>substrate</name>
    </ligand>
</feature>
<dbReference type="FunFam" id="3.60.20.30:FF:000003">
    <property type="entry name" value="N(4)-(Beta-N-acetylglucosaminyl)-L-asparaginase isoform X1"/>
    <property type="match status" value="1"/>
</dbReference>
<dbReference type="GO" id="GO:0008233">
    <property type="term" value="F:peptidase activity"/>
    <property type="evidence" value="ECO:0007669"/>
    <property type="project" value="UniProtKB-KW"/>
</dbReference>
<dbReference type="InterPro" id="IPR012337">
    <property type="entry name" value="RNaseH-like_sf"/>
</dbReference>
<evidence type="ECO:0000256" key="11">
    <source>
        <dbReference type="PIRSR" id="PIRSR600246-1"/>
    </source>
</evidence>
<keyword evidence="15" id="KW-1185">Reference proteome</keyword>
<comment type="caution">
    <text evidence="14">The sequence shown here is derived from an EMBL/GenBank/DDBJ whole genome shotgun (WGS) entry which is preliminary data.</text>
</comment>
<dbReference type="GO" id="GO:0006508">
    <property type="term" value="P:proteolysis"/>
    <property type="evidence" value="ECO:0007669"/>
    <property type="project" value="UniProtKB-KW"/>
</dbReference>
<feature type="site" description="Cleavage; by autolysis" evidence="13">
    <location>
        <begin position="293"/>
        <end position="294"/>
    </location>
</feature>
<gene>
    <name evidence="14" type="primary">jg17677</name>
    <name evidence="14" type="ORF">PAEG_LOCUS13644</name>
</gene>
<evidence type="ECO:0000313" key="14">
    <source>
        <dbReference type="EMBL" id="CAH2236164.1"/>
    </source>
</evidence>
<dbReference type="Gene3D" id="3.60.20.30">
    <property type="entry name" value="(Glycosyl)asparaginase"/>
    <property type="match status" value="1"/>
</dbReference>
<feature type="active site" description="Nucleophile" evidence="11">
    <location>
        <position position="294"/>
    </location>
</feature>
<dbReference type="PANTHER" id="PTHR10188">
    <property type="entry name" value="L-ASPARAGINASE"/>
    <property type="match status" value="1"/>
</dbReference>